<dbReference type="EMBL" id="AHNY02000077">
    <property type="protein sequence ID" value="EMY26718.1"/>
    <property type="molecule type" value="Genomic_DNA"/>
</dbReference>
<accession>N1UKB4</accession>
<proteinExistence type="predicted"/>
<evidence type="ECO:0000313" key="2">
    <source>
        <dbReference type="Proteomes" id="UP000012220"/>
    </source>
</evidence>
<comment type="caution">
    <text evidence="1">The sequence shown here is derived from an EMBL/GenBank/DDBJ whole genome shotgun (WGS) entry which is preliminary data.</text>
</comment>
<sequence length="54" mass="6604">MENNEIWNSEEEQWFVKSFHETLSRLYAKEASHLVRERYPRRECALKTLLNFSS</sequence>
<reference evidence="1 2" key="1">
    <citation type="submission" date="2013-02" db="EMBL/GenBank/DDBJ databases">
        <authorList>
            <person name="Harkins D.M."/>
            <person name="Durkin A.S."/>
            <person name="Brinkac L.M."/>
            <person name="Haft D.H."/>
            <person name="Selengut J.D."/>
            <person name="Sanka R."/>
            <person name="DePew J."/>
            <person name="Purushe J."/>
            <person name="Picardeau M."/>
            <person name="Werts C."/>
            <person name="Goarant C."/>
            <person name="Vinetz J.M."/>
            <person name="Sutton G.G."/>
            <person name="Nierman W.C."/>
            <person name="Fouts D.E."/>
        </authorList>
    </citation>
    <scope>NUCLEOTIDE SEQUENCE [LARGE SCALE GENOMIC DNA]</scope>
    <source>
        <strain evidence="1 2">200703203</strain>
    </source>
</reference>
<organism evidence="1 2">
    <name type="scientific">Leptospira interrogans serovar Australis str. 200703203</name>
    <dbReference type="NCBI Taxonomy" id="1085541"/>
    <lineage>
        <taxon>Bacteria</taxon>
        <taxon>Pseudomonadati</taxon>
        <taxon>Spirochaetota</taxon>
        <taxon>Spirochaetia</taxon>
        <taxon>Leptospirales</taxon>
        <taxon>Leptospiraceae</taxon>
        <taxon>Leptospira</taxon>
    </lineage>
</organism>
<dbReference type="BioCyc" id="LINT1085541:G11IQ-469-MONOMER"/>
<dbReference type="NCBIfam" id="TIGR03486">
    <property type="entry name" value="cas_csx13_C"/>
    <property type="match status" value="1"/>
</dbReference>
<evidence type="ECO:0000313" key="1">
    <source>
        <dbReference type="EMBL" id="EMY26718.1"/>
    </source>
</evidence>
<name>N1UKB4_LEPIR</name>
<dbReference type="AlphaFoldDB" id="N1UKB4"/>
<dbReference type="Proteomes" id="UP000012220">
    <property type="component" value="Unassembled WGS sequence"/>
</dbReference>
<gene>
    <name evidence="1" type="ORF">LEP1GSC115_4485</name>
</gene>
<protein>
    <submittedName>
        <fullName evidence="1">CRISPR-associated protein Cas8a1/Csx13, TIGR03486 subtype, C-terminal domain protein</fullName>
    </submittedName>
</protein>
<dbReference type="InterPro" id="IPR027811">
    <property type="entry name" value="CRISPR-assoc_Csx13_C"/>
</dbReference>